<dbReference type="InterPro" id="IPR038763">
    <property type="entry name" value="DHH_sf"/>
</dbReference>
<evidence type="ECO:0000259" key="1">
    <source>
        <dbReference type="Pfam" id="PF01368"/>
    </source>
</evidence>
<accession>A0A6S6TSZ0</accession>
<protein>
    <submittedName>
        <fullName evidence="3">FIG146085: 3'-to-5' oligoribonuclease A, Bacillus type</fullName>
    </submittedName>
</protein>
<gene>
    <name evidence="3" type="ORF">HELGO_WM520</name>
</gene>
<organism evidence="3">
    <name type="scientific">uncultured Sulfurovum sp</name>
    <dbReference type="NCBI Taxonomy" id="269237"/>
    <lineage>
        <taxon>Bacteria</taxon>
        <taxon>Pseudomonadati</taxon>
        <taxon>Campylobacterota</taxon>
        <taxon>Epsilonproteobacteria</taxon>
        <taxon>Campylobacterales</taxon>
        <taxon>Sulfurovaceae</taxon>
        <taxon>Sulfurovum</taxon>
        <taxon>environmental samples</taxon>
    </lineage>
</organism>
<dbReference type="AlphaFoldDB" id="A0A6S6TSZ0"/>
<reference evidence="3" key="1">
    <citation type="submission" date="2020-01" db="EMBL/GenBank/DDBJ databases">
        <authorList>
            <person name="Meier V. D."/>
            <person name="Meier V D."/>
        </authorList>
    </citation>
    <scope>NUCLEOTIDE SEQUENCE</scope>
    <source>
        <strain evidence="3">HLG_WM_MAG_01</strain>
    </source>
</reference>
<feature type="domain" description="DDH" evidence="1">
    <location>
        <begin position="31"/>
        <end position="165"/>
    </location>
</feature>
<dbReference type="EMBL" id="CACVAS010000107">
    <property type="protein sequence ID" value="CAA6819338.1"/>
    <property type="molecule type" value="Genomic_DNA"/>
</dbReference>
<dbReference type="SUPFAM" id="SSF64182">
    <property type="entry name" value="DHH phosphoesterases"/>
    <property type="match status" value="1"/>
</dbReference>
<dbReference type="InterPro" id="IPR003156">
    <property type="entry name" value="DHHA1_dom"/>
</dbReference>
<dbReference type="Gene3D" id="3.10.310.30">
    <property type="match status" value="1"/>
</dbReference>
<dbReference type="Gene3D" id="3.90.1640.10">
    <property type="entry name" value="inorganic pyrophosphatase (n-terminal core)"/>
    <property type="match status" value="1"/>
</dbReference>
<dbReference type="InterPro" id="IPR001667">
    <property type="entry name" value="DDH_dom"/>
</dbReference>
<evidence type="ECO:0000259" key="2">
    <source>
        <dbReference type="Pfam" id="PF02272"/>
    </source>
</evidence>
<dbReference type="PANTHER" id="PTHR47618">
    <property type="entry name" value="BIFUNCTIONAL OLIGORIBONUCLEASE AND PAP PHOSPHATASE NRNA"/>
    <property type="match status" value="1"/>
</dbReference>
<sequence>MRKSSVTQAPTTKQLLPHKKVEEKIENATSVTILSHVNPDADALGTALGIYVLLKYNANVKVEVVNASNILPKYLDFLPYFHKIKKHINYADSLIISCDCASVDRLGFELKHRDIINIDHHESNTMFGNINVVLDKYASSSHVAFRLFEKIYTINKDAATCFYAALLSDTRHFTTRSVDYEVFSVAKVLVENGAKPDEIASKMTQRKSLASMRILEKALASLSFYNDAKVAVLTVSQEEILQTGANVPDMEGIVEFAAALVTVEMAIFAMELKDSVRISLRSKGIDVSKIAKSLGGGGHRLAAGFSINGGNLEESIETTLAKVKMLESLSNL</sequence>
<proteinExistence type="predicted"/>
<dbReference type="Pfam" id="PF02272">
    <property type="entry name" value="DHHA1"/>
    <property type="match status" value="1"/>
</dbReference>
<feature type="domain" description="DHHA1" evidence="2">
    <location>
        <begin position="229"/>
        <end position="319"/>
    </location>
</feature>
<dbReference type="Pfam" id="PF01368">
    <property type="entry name" value="DHH"/>
    <property type="match status" value="1"/>
</dbReference>
<name>A0A6S6TSZ0_9BACT</name>
<dbReference type="PANTHER" id="PTHR47618:SF1">
    <property type="entry name" value="BIFUNCTIONAL OLIGORIBONUCLEASE AND PAP PHOSPHATASE NRNA"/>
    <property type="match status" value="1"/>
</dbReference>
<dbReference type="InterPro" id="IPR051319">
    <property type="entry name" value="Oligoribo/pAp-PDE_c-di-AMP_PDE"/>
</dbReference>
<evidence type="ECO:0000313" key="3">
    <source>
        <dbReference type="EMBL" id="CAA6819338.1"/>
    </source>
</evidence>
<dbReference type="GO" id="GO:0003676">
    <property type="term" value="F:nucleic acid binding"/>
    <property type="evidence" value="ECO:0007669"/>
    <property type="project" value="InterPro"/>
</dbReference>